<reference evidence="2" key="2">
    <citation type="submission" date="2025-08" db="UniProtKB">
        <authorList>
            <consortium name="Ensembl"/>
        </authorList>
    </citation>
    <scope>IDENTIFICATION</scope>
</reference>
<feature type="signal peptide" evidence="1">
    <location>
        <begin position="1"/>
        <end position="20"/>
    </location>
</feature>
<reference evidence="2" key="3">
    <citation type="submission" date="2025-09" db="UniProtKB">
        <authorList>
            <consortium name="Ensembl"/>
        </authorList>
    </citation>
    <scope>IDENTIFICATION</scope>
</reference>
<sequence length="69" mass="7609">RGGGVWNVLLIVYCLRLTTPVCFPQGSTFDEPCAGLDCSRGCKCHPEKGHRVSQQYCLISLPLTIYGHI</sequence>
<dbReference type="Proteomes" id="UP000694680">
    <property type="component" value="Chromosome 18"/>
</dbReference>
<evidence type="ECO:0008006" key="4">
    <source>
        <dbReference type="Google" id="ProtNLM"/>
    </source>
</evidence>
<evidence type="ECO:0000256" key="1">
    <source>
        <dbReference type="SAM" id="SignalP"/>
    </source>
</evidence>
<accession>A0A8C5GLM7</accession>
<name>A0A8C5GLM7_GOUWI</name>
<dbReference type="AlphaFoldDB" id="A0A8C5GLM7"/>
<evidence type="ECO:0000313" key="3">
    <source>
        <dbReference type="Proteomes" id="UP000694680"/>
    </source>
</evidence>
<organism evidence="2 3">
    <name type="scientific">Gouania willdenowi</name>
    <name type="common">Blunt-snouted clingfish</name>
    <name type="synonym">Lepadogaster willdenowi</name>
    <dbReference type="NCBI Taxonomy" id="441366"/>
    <lineage>
        <taxon>Eukaryota</taxon>
        <taxon>Metazoa</taxon>
        <taxon>Chordata</taxon>
        <taxon>Craniata</taxon>
        <taxon>Vertebrata</taxon>
        <taxon>Euteleostomi</taxon>
        <taxon>Actinopterygii</taxon>
        <taxon>Neopterygii</taxon>
        <taxon>Teleostei</taxon>
        <taxon>Neoteleostei</taxon>
        <taxon>Acanthomorphata</taxon>
        <taxon>Ovalentaria</taxon>
        <taxon>Blenniimorphae</taxon>
        <taxon>Blenniiformes</taxon>
        <taxon>Gobiesocoidei</taxon>
        <taxon>Gobiesocidae</taxon>
        <taxon>Gobiesocinae</taxon>
        <taxon>Gouania</taxon>
    </lineage>
</organism>
<feature type="chain" id="PRO_5034376594" description="Secreted protein" evidence="1">
    <location>
        <begin position="21"/>
        <end position="69"/>
    </location>
</feature>
<protein>
    <recommendedName>
        <fullName evidence="4">Secreted protein</fullName>
    </recommendedName>
</protein>
<dbReference type="Ensembl" id="ENSGWIT00000034731.1">
    <property type="protein sequence ID" value="ENSGWIP00000031902.1"/>
    <property type="gene ID" value="ENSGWIG00000016458.1"/>
</dbReference>
<evidence type="ECO:0000313" key="2">
    <source>
        <dbReference type="Ensembl" id="ENSGWIP00000031902.1"/>
    </source>
</evidence>
<keyword evidence="3" id="KW-1185">Reference proteome</keyword>
<reference evidence="2" key="1">
    <citation type="submission" date="2020-06" db="EMBL/GenBank/DDBJ databases">
        <authorList>
            <consortium name="Wellcome Sanger Institute Data Sharing"/>
        </authorList>
    </citation>
    <scope>NUCLEOTIDE SEQUENCE [LARGE SCALE GENOMIC DNA]</scope>
</reference>
<proteinExistence type="predicted"/>
<keyword evidence="1" id="KW-0732">Signal</keyword>